<sequence length="271" mass="30279">MRRTLRLLASVKPLRYLEAGTPTGLTGLRTHASPRATLLYLYSSTLDKLQAAPEHSVYRQSVEALTKHRMSIVESIVPEGYPAWQQKAAQLLQDHPELSQAARNSDGSHRMTVDIGGKKFIISHSPRQKDMRLREWDGERNIGPLLLGARSKEEILAHFPGSTFEPVTAAEPKADAGHNVKESTEERESKIQGLQADEASEDIPWVPEPKLTADQVSELEHKIGAGLIEEVISVAEGEFRLVDIMLQAKVWESLEEVPAEGQWVYFERKSS</sequence>
<comment type="subcellular location">
    <subcellularLocation>
        <location evidence="1">Mitochondrion inner membrane</location>
        <topology evidence="1">Peripheral membrane protein</topology>
        <orientation evidence="1">Matrix side</orientation>
    </subcellularLocation>
</comment>
<evidence type="ECO:0000256" key="6">
    <source>
        <dbReference type="ARBA" id="ARBA00022982"/>
    </source>
</evidence>
<evidence type="ECO:0000256" key="8">
    <source>
        <dbReference type="ARBA" id="ARBA00023136"/>
    </source>
</evidence>
<reference evidence="10" key="1">
    <citation type="journal article" date="2023" name="Mol. Phylogenet. Evol.">
        <title>Genome-scale phylogeny and comparative genomics of the fungal order Sordariales.</title>
        <authorList>
            <person name="Hensen N."/>
            <person name="Bonometti L."/>
            <person name="Westerberg I."/>
            <person name="Brannstrom I.O."/>
            <person name="Guillou S."/>
            <person name="Cros-Aarteil S."/>
            <person name="Calhoun S."/>
            <person name="Haridas S."/>
            <person name="Kuo A."/>
            <person name="Mondo S."/>
            <person name="Pangilinan J."/>
            <person name="Riley R."/>
            <person name="LaButti K."/>
            <person name="Andreopoulos B."/>
            <person name="Lipzen A."/>
            <person name="Chen C."/>
            <person name="Yan M."/>
            <person name="Daum C."/>
            <person name="Ng V."/>
            <person name="Clum A."/>
            <person name="Steindorff A."/>
            <person name="Ohm R.A."/>
            <person name="Martin F."/>
            <person name="Silar P."/>
            <person name="Natvig D.O."/>
            <person name="Lalanne C."/>
            <person name="Gautier V."/>
            <person name="Ament-Velasquez S.L."/>
            <person name="Kruys A."/>
            <person name="Hutchinson M.I."/>
            <person name="Powell A.J."/>
            <person name="Barry K."/>
            <person name="Miller A.N."/>
            <person name="Grigoriev I.V."/>
            <person name="Debuchy R."/>
            <person name="Gladieux P."/>
            <person name="Hiltunen Thoren M."/>
            <person name="Johannesson H."/>
        </authorList>
    </citation>
    <scope>NUCLEOTIDE SEQUENCE</scope>
    <source>
        <strain evidence="10">CBS 118394</strain>
    </source>
</reference>
<dbReference type="AlphaFoldDB" id="A0AAE0I532"/>
<dbReference type="PANTHER" id="PTHR12653:SF0">
    <property type="entry name" value="NADH DEHYDROGENASE [UBIQUINONE] 1 ALPHA SUBCOMPLEX SUBUNIT 5"/>
    <property type="match status" value="1"/>
</dbReference>
<keyword evidence="8" id="KW-0472">Membrane</keyword>
<organism evidence="10 11">
    <name type="scientific">Apodospora peruviana</name>
    <dbReference type="NCBI Taxonomy" id="516989"/>
    <lineage>
        <taxon>Eukaryota</taxon>
        <taxon>Fungi</taxon>
        <taxon>Dikarya</taxon>
        <taxon>Ascomycota</taxon>
        <taxon>Pezizomycotina</taxon>
        <taxon>Sordariomycetes</taxon>
        <taxon>Sordariomycetidae</taxon>
        <taxon>Sordariales</taxon>
        <taxon>Lasiosphaeriaceae</taxon>
        <taxon>Apodospora</taxon>
    </lineage>
</organism>
<dbReference type="EMBL" id="JAUEDM010000004">
    <property type="protein sequence ID" value="KAK3318342.1"/>
    <property type="molecule type" value="Genomic_DNA"/>
</dbReference>
<evidence type="ECO:0000256" key="5">
    <source>
        <dbReference type="ARBA" id="ARBA00022792"/>
    </source>
</evidence>
<keyword evidence="4" id="KW-0679">Respiratory chain</keyword>
<dbReference type="PANTHER" id="PTHR12653">
    <property type="entry name" value="NADH-UBIQUINONE OXIDOREDUCTASE 13 KD-B SUBUNIT"/>
    <property type="match status" value="1"/>
</dbReference>
<dbReference type="GO" id="GO:0022904">
    <property type="term" value="P:respiratory electron transport chain"/>
    <property type="evidence" value="ECO:0007669"/>
    <property type="project" value="InterPro"/>
</dbReference>
<dbReference type="GO" id="GO:0005743">
    <property type="term" value="C:mitochondrial inner membrane"/>
    <property type="evidence" value="ECO:0007669"/>
    <property type="project" value="UniProtKB-SubCell"/>
</dbReference>
<dbReference type="InterPro" id="IPR006806">
    <property type="entry name" value="NDUFA5"/>
</dbReference>
<evidence type="ECO:0000256" key="4">
    <source>
        <dbReference type="ARBA" id="ARBA00022660"/>
    </source>
</evidence>
<dbReference type="Pfam" id="PF04716">
    <property type="entry name" value="ETC_C1_NDUFA5"/>
    <property type="match status" value="1"/>
</dbReference>
<keyword evidence="6" id="KW-0249">Electron transport</keyword>
<feature type="region of interest" description="Disordered" evidence="9">
    <location>
        <begin position="169"/>
        <end position="201"/>
    </location>
</feature>
<evidence type="ECO:0000256" key="2">
    <source>
        <dbReference type="ARBA" id="ARBA00010261"/>
    </source>
</evidence>
<evidence type="ECO:0000313" key="11">
    <source>
        <dbReference type="Proteomes" id="UP001283341"/>
    </source>
</evidence>
<evidence type="ECO:0000256" key="1">
    <source>
        <dbReference type="ARBA" id="ARBA00004443"/>
    </source>
</evidence>
<comment type="similarity">
    <text evidence="2">Belongs to the complex I NDUFA5 subunit family.</text>
</comment>
<protein>
    <submittedName>
        <fullName evidence="10">ETC complex I subunit conserved region-domain-containing protein</fullName>
    </submittedName>
</protein>
<keyword evidence="5" id="KW-0999">Mitochondrion inner membrane</keyword>
<gene>
    <name evidence="10" type="ORF">B0H66DRAFT_556872</name>
</gene>
<reference evidence="10" key="2">
    <citation type="submission" date="2023-06" db="EMBL/GenBank/DDBJ databases">
        <authorList>
            <consortium name="Lawrence Berkeley National Laboratory"/>
            <person name="Haridas S."/>
            <person name="Hensen N."/>
            <person name="Bonometti L."/>
            <person name="Westerberg I."/>
            <person name="Brannstrom I.O."/>
            <person name="Guillou S."/>
            <person name="Cros-Aarteil S."/>
            <person name="Calhoun S."/>
            <person name="Kuo A."/>
            <person name="Mondo S."/>
            <person name="Pangilinan J."/>
            <person name="Riley R."/>
            <person name="Labutti K."/>
            <person name="Andreopoulos B."/>
            <person name="Lipzen A."/>
            <person name="Chen C."/>
            <person name="Yanf M."/>
            <person name="Daum C."/>
            <person name="Ng V."/>
            <person name="Clum A."/>
            <person name="Steindorff A."/>
            <person name="Ohm R."/>
            <person name="Martin F."/>
            <person name="Silar P."/>
            <person name="Natvig D."/>
            <person name="Lalanne C."/>
            <person name="Gautier V."/>
            <person name="Ament-Velasquez S.L."/>
            <person name="Kruys A."/>
            <person name="Hutchinson M.I."/>
            <person name="Powell A.J."/>
            <person name="Barry K."/>
            <person name="Miller A.N."/>
            <person name="Grigoriev I.V."/>
            <person name="Debuchy R."/>
            <person name="Gladieux P."/>
            <person name="Thoren M.H."/>
            <person name="Johannesson H."/>
        </authorList>
    </citation>
    <scope>NUCLEOTIDE SEQUENCE</scope>
    <source>
        <strain evidence="10">CBS 118394</strain>
    </source>
</reference>
<proteinExistence type="inferred from homology"/>
<evidence type="ECO:0000256" key="3">
    <source>
        <dbReference type="ARBA" id="ARBA00022448"/>
    </source>
</evidence>
<name>A0AAE0I532_9PEZI</name>
<keyword evidence="3" id="KW-0813">Transport</keyword>
<accession>A0AAE0I532</accession>
<feature type="compositionally biased region" description="Basic and acidic residues" evidence="9">
    <location>
        <begin position="172"/>
        <end position="190"/>
    </location>
</feature>
<evidence type="ECO:0000256" key="7">
    <source>
        <dbReference type="ARBA" id="ARBA00023128"/>
    </source>
</evidence>
<evidence type="ECO:0000313" key="10">
    <source>
        <dbReference type="EMBL" id="KAK3318342.1"/>
    </source>
</evidence>
<keyword evidence="7" id="KW-0496">Mitochondrion</keyword>
<evidence type="ECO:0000256" key="9">
    <source>
        <dbReference type="SAM" id="MobiDB-lite"/>
    </source>
</evidence>
<comment type="caution">
    <text evidence="10">The sequence shown here is derived from an EMBL/GenBank/DDBJ whole genome shotgun (WGS) entry which is preliminary data.</text>
</comment>
<dbReference type="Proteomes" id="UP001283341">
    <property type="component" value="Unassembled WGS sequence"/>
</dbReference>
<keyword evidence="11" id="KW-1185">Reference proteome</keyword>